<dbReference type="SMART" id="SM00382">
    <property type="entry name" value="AAA"/>
    <property type="match status" value="1"/>
</dbReference>
<evidence type="ECO:0000256" key="4">
    <source>
        <dbReference type="ARBA" id="ARBA00022840"/>
    </source>
</evidence>
<dbReference type="GO" id="GO:0016887">
    <property type="term" value="F:ATP hydrolysis activity"/>
    <property type="evidence" value="ECO:0007669"/>
    <property type="project" value="InterPro"/>
</dbReference>
<comment type="similarity">
    <text evidence="7">Belongs to the ABC transporter superfamily. ABCB family. Heavy Metal importer (TC 3.A.1.210) subfamily.</text>
</comment>
<dbReference type="SUPFAM" id="SSF90123">
    <property type="entry name" value="ABC transporter transmembrane region"/>
    <property type="match status" value="1"/>
</dbReference>
<dbReference type="SUPFAM" id="SSF52540">
    <property type="entry name" value="P-loop containing nucleoside triphosphate hydrolases"/>
    <property type="match status" value="1"/>
</dbReference>
<dbReference type="InterPro" id="IPR027417">
    <property type="entry name" value="P-loop_NTPase"/>
</dbReference>
<evidence type="ECO:0000259" key="8">
    <source>
        <dbReference type="PROSITE" id="PS50893"/>
    </source>
</evidence>
<dbReference type="Gene3D" id="1.20.1560.10">
    <property type="entry name" value="ABC transporter type 1, transmembrane domain"/>
    <property type="match status" value="1"/>
</dbReference>
<dbReference type="Proteomes" id="UP000095284">
    <property type="component" value="Unplaced"/>
</dbReference>
<evidence type="ECO:0000256" key="1">
    <source>
        <dbReference type="ARBA" id="ARBA00004141"/>
    </source>
</evidence>
<keyword evidence="5" id="KW-1133">Transmembrane helix</keyword>
<evidence type="ECO:0000256" key="2">
    <source>
        <dbReference type="ARBA" id="ARBA00022692"/>
    </source>
</evidence>
<keyword evidence="6" id="KW-0472">Membrane</keyword>
<evidence type="ECO:0000256" key="5">
    <source>
        <dbReference type="ARBA" id="ARBA00022989"/>
    </source>
</evidence>
<dbReference type="InterPro" id="IPR036640">
    <property type="entry name" value="ABC1_TM_sf"/>
</dbReference>
<evidence type="ECO:0000256" key="7">
    <source>
        <dbReference type="ARBA" id="ARBA00024363"/>
    </source>
</evidence>
<evidence type="ECO:0000256" key="3">
    <source>
        <dbReference type="ARBA" id="ARBA00022741"/>
    </source>
</evidence>
<name>A0A1I7RMY3_BURXY</name>
<dbReference type="Gene3D" id="3.40.50.300">
    <property type="entry name" value="P-loop containing nucleotide triphosphate hydrolases"/>
    <property type="match status" value="1"/>
</dbReference>
<dbReference type="PROSITE" id="PS50893">
    <property type="entry name" value="ABC_TRANSPORTER_2"/>
    <property type="match status" value="1"/>
</dbReference>
<organism evidence="10 12">
    <name type="scientific">Bursaphelenchus xylophilus</name>
    <name type="common">Pinewood nematode worm</name>
    <name type="synonym">Aphelenchoides xylophilus</name>
    <dbReference type="NCBI Taxonomy" id="6326"/>
    <lineage>
        <taxon>Eukaryota</taxon>
        <taxon>Metazoa</taxon>
        <taxon>Ecdysozoa</taxon>
        <taxon>Nematoda</taxon>
        <taxon>Chromadorea</taxon>
        <taxon>Rhabditida</taxon>
        <taxon>Tylenchina</taxon>
        <taxon>Tylenchomorpha</taxon>
        <taxon>Aphelenchoidea</taxon>
        <taxon>Aphelenchoididae</taxon>
        <taxon>Bursaphelenchus</taxon>
    </lineage>
</organism>
<dbReference type="PANTHER" id="PTHR24221:SF654">
    <property type="entry name" value="ATP-BINDING CASSETTE SUB-FAMILY B MEMBER 6"/>
    <property type="match status" value="1"/>
</dbReference>
<keyword evidence="11" id="KW-1185">Reference proteome</keyword>
<reference evidence="9" key="2">
    <citation type="submission" date="2020-09" db="EMBL/GenBank/DDBJ databases">
        <authorList>
            <person name="Kikuchi T."/>
        </authorList>
    </citation>
    <scope>NUCLEOTIDE SEQUENCE</scope>
    <source>
        <strain evidence="9">Ka4C1</strain>
    </source>
</reference>
<reference evidence="12" key="1">
    <citation type="submission" date="2016-11" db="UniProtKB">
        <authorList>
            <consortium name="WormBaseParasite"/>
        </authorList>
    </citation>
    <scope>IDENTIFICATION</scope>
</reference>
<feature type="domain" description="ABC transporter" evidence="8">
    <location>
        <begin position="205"/>
        <end position="471"/>
    </location>
</feature>
<dbReference type="InterPro" id="IPR003593">
    <property type="entry name" value="AAA+_ATPase"/>
</dbReference>
<dbReference type="EMBL" id="CAJFDI010000005">
    <property type="protein sequence ID" value="CAD5232640.1"/>
    <property type="molecule type" value="Genomic_DNA"/>
</dbReference>
<dbReference type="GO" id="GO:0016020">
    <property type="term" value="C:membrane"/>
    <property type="evidence" value="ECO:0007669"/>
    <property type="project" value="UniProtKB-SubCell"/>
</dbReference>
<dbReference type="PROSITE" id="PS00211">
    <property type="entry name" value="ABC_TRANSPORTER_1"/>
    <property type="match status" value="1"/>
</dbReference>
<dbReference type="SMR" id="A0A1I7RMY3"/>
<dbReference type="GO" id="GO:0005524">
    <property type="term" value="F:ATP binding"/>
    <property type="evidence" value="ECO:0007669"/>
    <property type="project" value="UniProtKB-KW"/>
</dbReference>
<evidence type="ECO:0000313" key="11">
    <source>
        <dbReference type="Proteomes" id="UP000659654"/>
    </source>
</evidence>
<accession>A0A1I7RMY3</accession>
<gene>
    <name evidence="9" type="ORF">BXYJ_LOCUS12731</name>
</gene>
<dbReference type="InterPro" id="IPR017871">
    <property type="entry name" value="ABC_transporter-like_CS"/>
</dbReference>
<dbReference type="GO" id="GO:0042626">
    <property type="term" value="F:ATPase-coupled transmembrane transporter activity"/>
    <property type="evidence" value="ECO:0007669"/>
    <property type="project" value="TreeGrafter"/>
</dbReference>
<dbReference type="OrthoDB" id="6500128at2759"/>
<evidence type="ECO:0000313" key="12">
    <source>
        <dbReference type="WBParaSite" id="BXY_0206900.1"/>
    </source>
</evidence>
<evidence type="ECO:0000256" key="6">
    <source>
        <dbReference type="ARBA" id="ARBA00023136"/>
    </source>
</evidence>
<sequence length="483" mass="55372">MFELLPIVIDLATALFFFSGSIDYVYTGIMMVIACADMNLTNVMDYIDPPFYMRPDYYDRDEEDESEEHNLDISQINEFETVKYFCNEKEELRKFRLNKANDNITCYANYWFSNSIKDMLRNGLMMIGSVLMAYRRPADSEMTVGDYMLFAHYFYRFTSPLNTISEIAQRLRSYFDDMDVIYELFHDRTEIPSENSENVEISGGIRIQNLSFSYSEDNKILKNVSFDVPEGKTVALVGPSGSGKSTIIRLLYRFLDPDQGSIFIGEADLQGLDIYSYRKTVSIVPQDCTLLQATVRKNIGYGRISATDEEIDKAAALAKIDNLLQRDDTIEQRKIQKKKLEKMQSKVRKLFGFPYYEDLDDYAEEEEEMQINRMSGGERQRVAIARALLKDPKYLFLDEATSSLDTITEKQIQHALTDAANGKTCIIVAHRLSTIAHADNIVVLKDGTVVEQGTHNQLLKIQGLYSKMWHLQQGGDLSCVNLD</sequence>
<keyword evidence="3" id="KW-0547">Nucleotide-binding</keyword>
<dbReference type="InterPro" id="IPR039421">
    <property type="entry name" value="Type_1_exporter"/>
</dbReference>
<keyword evidence="4" id="KW-0067">ATP-binding</keyword>
<dbReference type="Proteomes" id="UP000659654">
    <property type="component" value="Unassembled WGS sequence"/>
</dbReference>
<dbReference type="WBParaSite" id="BXY_0206900.1">
    <property type="protein sequence ID" value="BXY_0206900.1"/>
    <property type="gene ID" value="BXY_0206900"/>
</dbReference>
<evidence type="ECO:0000313" key="10">
    <source>
        <dbReference type="Proteomes" id="UP000095284"/>
    </source>
</evidence>
<protein>
    <submittedName>
        <fullName evidence="9">(pine wood nematode) hypothetical protein</fullName>
    </submittedName>
    <submittedName>
        <fullName evidence="12">ABC transporter domain-containing protein</fullName>
    </submittedName>
</protein>
<dbReference type="Proteomes" id="UP000582659">
    <property type="component" value="Unassembled WGS sequence"/>
</dbReference>
<dbReference type="Pfam" id="PF00005">
    <property type="entry name" value="ABC_tran"/>
    <property type="match status" value="1"/>
</dbReference>
<dbReference type="eggNOG" id="KOG0056">
    <property type="taxonomic scope" value="Eukaryota"/>
</dbReference>
<comment type="subcellular location">
    <subcellularLocation>
        <location evidence="1">Membrane</location>
        <topology evidence="1">Multi-pass membrane protein</topology>
    </subcellularLocation>
</comment>
<dbReference type="EMBL" id="CAJFCV020000005">
    <property type="protein sequence ID" value="CAG9125350.1"/>
    <property type="molecule type" value="Genomic_DNA"/>
</dbReference>
<evidence type="ECO:0000313" key="9">
    <source>
        <dbReference type="EMBL" id="CAD5232640.1"/>
    </source>
</evidence>
<keyword evidence="2" id="KW-0812">Transmembrane</keyword>
<dbReference type="PANTHER" id="PTHR24221">
    <property type="entry name" value="ATP-BINDING CASSETTE SUB-FAMILY B"/>
    <property type="match status" value="1"/>
</dbReference>
<proteinExistence type="inferred from homology"/>
<dbReference type="AlphaFoldDB" id="A0A1I7RMY3"/>
<dbReference type="InterPro" id="IPR003439">
    <property type="entry name" value="ABC_transporter-like_ATP-bd"/>
</dbReference>